<proteinExistence type="predicted"/>
<dbReference type="GO" id="GO:0003700">
    <property type="term" value="F:DNA-binding transcription factor activity"/>
    <property type="evidence" value="ECO:0007669"/>
    <property type="project" value="InterPro"/>
</dbReference>
<dbReference type="RefSeq" id="WP_149432668.1">
    <property type="nucleotide sequence ID" value="NZ_VLNY01000016.1"/>
</dbReference>
<dbReference type="PROSITE" id="PS50995">
    <property type="entry name" value="HTH_MARR_2"/>
    <property type="match status" value="1"/>
</dbReference>
<keyword evidence="3" id="KW-1185">Reference proteome</keyword>
<dbReference type="InterPro" id="IPR052526">
    <property type="entry name" value="HTH-type_Bedaq_tolerance"/>
</dbReference>
<sequence>MTTTGTDQRDLIVELVTNSSRFTRLASSLANDDRPRALVRALSLLEEYGELRTSEFARLDRCSQPSATALMKKLHALDLVERTPDAHDSRASLIAISDKGRTWLAESRAAIGDALAPRFAQLEPEQIARITEGLQELRDILKSTSDS</sequence>
<protein>
    <submittedName>
        <fullName evidence="2">MarR family transcriptional regulator</fullName>
    </submittedName>
</protein>
<comment type="caution">
    <text evidence="2">The sequence shown here is derived from an EMBL/GenBank/DDBJ whole genome shotgun (WGS) entry which is preliminary data.</text>
</comment>
<gene>
    <name evidence="2" type="ORF">FOY51_23285</name>
</gene>
<dbReference type="Gene3D" id="1.10.10.10">
    <property type="entry name" value="Winged helix-like DNA-binding domain superfamily/Winged helix DNA-binding domain"/>
    <property type="match status" value="1"/>
</dbReference>
<dbReference type="Pfam" id="PF01047">
    <property type="entry name" value="MarR"/>
    <property type="match status" value="1"/>
</dbReference>
<dbReference type="PANTHER" id="PTHR39515">
    <property type="entry name" value="CONSERVED PROTEIN"/>
    <property type="match status" value="1"/>
</dbReference>
<dbReference type="InterPro" id="IPR000835">
    <property type="entry name" value="HTH_MarR-typ"/>
</dbReference>
<reference evidence="2 3" key="1">
    <citation type="submission" date="2019-07" db="EMBL/GenBank/DDBJ databases">
        <title>Rhodococcus cavernicolus sp. nov., isolated from a cave.</title>
        <authorList>
            <person name="Lee S.D."/>
        </authorList>
    </citation>
    <scope>NUCLEOTIDE SEQUENCE [LARGE SCALE GENOMIC DNA]</scope>
    <source>
        <strain evidence="2 3">C1-24</strain>
    </source>
</reference>
<evidence type="ECO:0000313" key="3">
    <source>
        <dbReference type="Proteomes" id="UP000322244"/>
    </source>
</evidence>
<dbReference type="Proteomes" id="UP000322244">
    <property type="component" value="Unassembled WGS sequence"/>
</dbReference>
<evidence type="ECO:0000313" key="2">
    <source>
        <dbReference type="EMBL" id="KAA0018963.1"/>
    </source>
</evidence>
<dbReference type="SMART" id="SM00347">
    <property type="entry name" value="HTH_MARR"/>
    <property type="match status" value="1"/>
</dbReference>
<accession>A0A5A7S7U4</accession>
<dbReference type="OrthoDB" id="69852at2"/>
<feature type="domain" description="HTH marR-type" evidence="1">
    <location>
        <begin position="8"/>
        <end position="139"/>
    </location>
</feature>
<name>A0A5A7S7U4_9NOCA</name>
<dbReference type="InterPro" id="IPR036388">
    <property type="entry name" value="WH-like_DNA-bd_sf"/>
</dbReference>
<dbReference type="InterPro" id="IPR036390">
    <property type="entry name" value="WH_DNA-bd_sf"/>
</dbReference>
<dbReference type="EMBL" id="VLNY01000016">
    <property type="protein sequence ID" value="KAA0018963.1"/>
    <property type="molecule type" value="Genomic_DNA"/>
</dbReference>
<evidence type="ECO:0000259" key="1">
    <source>
        <dbReference type="PROSITE" id="PS50995"/>
    </source>
</evidence>
<dbReference type="PANTHER" id="PTHR39515:SF2">
    <property type="entry name" value="HTH-TYPE TRANSCRIPTIONAL REGULATOR RV0880"/>
    <property type="match status" value="1"/>
</dbReference>
<organism evidence="2 3">
    <name type="scientific">Antrihabitans cavernicola</name>
    <dbReference type="NCBI Taxonomy" id="2495913"/>
    <lineage>
        <taxon>Bacteria</taxon>
        <taxon>Bacillati</taxon>
        <taxon>Actinomycetota</taxon>
        <taxon>Actinomycetes</taxon>
        <taxon>Mycobacteriales</taxon>
        <taxon>Nocardiaceae</taxon>
        <taxon>Antrihabitans</taxon>
    </lineage>
</organism>
<dbReference type="SUPFAM" id="SSF46785">
    <property type="entry name" value="Winged helix' DNA-binding domain"/>
    <property type="match status" value="1"/>
</dbReference>
<dbReference type="AlphaFoldDB" id="A0A5A7S7U4"/>